<feature type="region of interest" description="Disordered" evidence="1">
    <location>
        <begin position="363"/>
        <end position="406"/>
    </location>
</feature>
<sequence>MTDLLSLLRAPSANRVYAAQAGPLALAEARWVLGAHHGPSLAVRPEEVAGIEHLRISSRDPEERIGPQSTLPALAAQLSSAFAAFAPVDLEGEELLRPARLPDVHHHASALETTLRYPGKTNEQFTALLLNLAAALSDRRAGILDGSLAVLDPICGRGTTLSRALRLGLSPVGADIDSADVDAYRAFLLTWAKQGRLKHSSRASRLTVSRRQLGTRFELELAKDKAAQRAGRAQRLTLLGCDTTELGSVLPSGSVDAIVADLPYGVQHGARSEARWSRSPLDLLGAAAPVWRSLLRAGGGMALAVNRHTAPFASARAVLAEHGFTVLSRDGEFRHRVDQSIDRDVILAVRSDHPRMAALQELADSISSSPLEPAASRPGDPSPTTTAASAPSAPLAAAPDERTPDV</sequence>
<proteinExistence type="predicted"/>
<feature type="compositionally biased region" description="Low complexity" evidence="1">
    <location>
        <begin position="382"/>
        <end position="398"/>
    </location>
</feature>
<evidence type="ECO:0000313" key="4">
    <source>
        <dbReference type="Proteomes" id="UP001203761"/>
    </source>
</evidence>
<dbReference type="PANTHER" id="PTHR14911">
    <property type="entry name" value="THUMP DOMAIN-CONTAINING"/>
    <property type="match status" value="1"/>
</dbReference>
<feature type="domain" description="Ribosomal RNA large subunit methyltransferase K/L-like methyltransferase" evidence="2">
    <location>
        <begin position="127"/>
        <end position="271"/>
    </location>
</feature>
<comment type="caution">
    <text evidence="3">The sequence shown here is derived from an EMBL/GenBank/DDBJ whole genome shotgun (WGS) entry which is preliminary data.</text>
</comment>
<evidence type="ECO:0000259" key="2">
    <source>
        <dbReference type="Pfam" id="PF01170"/>
    </source>
</evidence>
<dbReference type="EMBL" id="JAKNCJ010000001">
    <property type="protein sequence ID" value="MCL6422097.1"/>
    <property type="molecule type" value="Genomic_DNA"/>
</dbReference>
<dbReference type="InterPro" id="IPR029063">
    <property type="entry name" value="SAM-dependent_MTases_sf"/>
</dbReference>
<evidence type="ECO:0000313" key="3">
    <source>
        <dbReference type="EMBL" id="MCL6422097.1"/>
    </source>
</evidence>
<dbReference type="InterPro" id="IPR000241">
    <property type="entry name" value="RlmKL-like_Mtase"/>
</dbReference>
<dbReference type="SUPFAM" id="SSF53335">
    <property type="entry name" value="S-adenosyl-L-methionine-dependent methyltransferases"/>
    <property type="match status" value="1"/>
</dbReference>
<accession>A0ABT0QWQ5</accession>
<reference evidence="3" key="1">
    <citation type="submission" date="2022-02" db="EMBL/GenBank/DDBJ databases">
        <authorList>
            <person name="Lee M."/>
            <person name="Kim S.-J."/>
            <person name="Jung M.-Y."/>
        </authorList>
    </citation>
    <scope>NUCLEOTIDE SEQUENCE</scope>
    <source>
        <strain evidence="3">JHP9</strain>
    </source>
</reference>
<protein>
    <recommendedName>
        <fullName evidence="2">Ribosomal RNA large subunit methyltransferase K/L-like methyltransferase domain-containing protein</fullName>
    </recommendedName>
</protein>
<dbReference type="PANTHER" id="PTHR14911:SF13">
    <property type="entry name" value="TRNA (GUANINE(6)-N2)-METHYLTRANSFERASE THUMP3"/>
    <property type="match status" value="1"/>
</dbReference>
<organism evidence="3 4">
    <name type="scientific">Brachybacterium equifaecis</name>
    <dbReference type="NCBI Taxonomy" id="2910770"/>
    <lineage>
        <taxon>Bacteria</taxon>
        <taxon>Bacillati</taxon>
        <taxon>Actinomycetota</taxon>
        <taxon>Actinomycetes</taxon>
        <taxon>Micrococcales</taxon>
        <taxon>Dermabacteraceae</taxon>
        <taxon>Brachybacterium</taxon>
    </lineage>
</organism>
<dbReference type="Pfam" id="PF01170">
    <property type="entry name" value="UPF0020"/>
    <property type="match status" value="1"/>
</dbReference>
<gene>
    <name evidence="3" type="ORF">Bequi_01610</name>
</gene>
<dbReference type="RefSeq" id="WP_249736255.1">
    <property type="nucleotide sequence ID" value="NZ_JAKNCJ010000001.1"/>
</dbReference>
<dbReference type="Gene3D" id="3.40.50.150">
    <property type="entry name" value="Vaccinia Virus protein VP39"/>
    <property type="match status" value="1"/>
</dbReference>
<dbReference type="Proteomes" id="UP001203761">
    <property type="component" value="Unassembled WGS sequence"/>
</dbReference>
<evidence type="ECO:0000256" key="1">
    <source>
        <dbReference type="SAM" id="MobiDB-lite"/>
    </source>
</evidence>
<keyword evidence="4" id="KW-1185">Reference proteome</keyword>
<name>A0ABT0QWQ5_9MICO</name>